<dbReference type="Proteomes" id="UP000567179">
    <property type="component" value="Unassembled WGS sequence"/>
</dbReference>
<evidence type="ECO:0000259" key="2">
    <source>
        <dbReference type="PROSITE" id="PS50837"/>
    </source>
</evidence>
<evidence type="ECO:0000256" key="1">
    <source>
        <dbReference type="ARBA" id="ARBA00022737"/>
    </source>
</evidence>
<sequence>MSTLREIPMLQCIFPALISFKPFTVMPQARPRRRTGNILHSASNVAITGGTFVASQQNVTTGKEYNKVDLGPIYELAAPNAILNAGGRADEVKCYPGTREEVLAKIEAWIDAKEPDGERRIFWLSGPAGAGKSAIVQTLAEQCMIRGVPLVNFFFFRADVTRNHVSPVVATLLFQLFKLYPKLKPLIGDALAENPIIFNQALHDQFEHLIKDPIRALIHHDPSAHRWPIVILIDGLDECDSAGKHEQQMLLRVLHRLVSYDNSPFIVLVASRAEPHLTMTFNELGSCAESIFLDEDYHPSDDIRLFVVAELARIKNTHHLGRALGAHWPSESSINSIVDKSSGQFIYAATVLRFIANSSASPAHSLDKVQGLRPVTKSSPFAQLDAIYTYVLSQVEDWEAAMDVLAAQIFLQKNSNISFGLDEVLQPLGHEVDDLASYVSDLVAIVKFHHYSGRSTLQFYHASLSDFLCDSTRSGVYYIGLTAFTERLVVAHIKGIRDGLTFFHSLLIVRCVRQSMPSINEALTSYPPEFHPHPYLDESLRYWHVTIISFLKELHSLHFRRDKQLYQLALRNWLTWFRNMGVVFKGGDLKHVWLADAIWKEITVSQADMVLIGTNSQSDAHEPLYAAVMTQGGSMGLKVSTTSPRKEDELLEAAAFHHLSPPRTINTANFQGRGWSRDGAASPDDGPTPCVAAFASHERRKIEEFSFLHLHWVLLV</sequence>
<evidence type="ECO:0000313" key="4">
    <source>
        <dbReference type="Proteomes" id="UP000567179"/>
    </source>
</evidence>
<name>A0A8H5BQK2_9AGAR</name>
<accession>A0A8H5BQK2</accession>
<reference evidence="3 4" key="1">
    <citation type="journal article" date="2020" name="ISME J.">
        <title>Uncovering the hidden diversity of litter-decomposition mechanisms in mushroom-forming fungi.</title>
        <authorList>
            <person name="Floudas D."/>
            <person name="Bentzer J."/>
            <person name="Ahren D."/>
            <person name="Johansson T."/>
            <person name="Persson P."/>
            <person name="Tunlid A."/>
        </authorList>
    </citation>
    <scope>NUCLEOTIDE SEQUENCE [LARGE SCALE GENOMIC DNA]</scope>
    <source>
        <strain evidence="3 4">CBS 101986</strain>
    </source>
</reference>
<dbReference type="PROSITE" id="PS50837">
    <property type="entry name" value="NACHT"/>
    <property type="match status" value="1"/>
</dbReference>
<proteinExistence type="predicted"/>
<dbReference type="PANTHER" id="PTHR10039:SF14">
    <property type="entry name" value="NACHT DOMAIN-CONTAINING PROTEIN"/>
    <property type="match status" value="1"/>
</dbReference>
<dbReference type="InterPro" id="IPR007111">
    <property type="entry name" value="NACHT_NTPase"/>
</dbReference>
<dbReference type="SUPFAM" id="SSF52540">
    <property type="entry name" value="P-loop containing nucleoside triphosphate hydrolases"/>
    <property type="match status" value="1"/>
</dbReference>
<organism evidence="3 4">
    <name type="scientific">Psilocybe cf. subviscida</name>
    <dbReference type="NCBI Taxonomy" id="2480587"/>
    <lineage>
        <taxon>Eukaryota</taxon>
        <taxon>Fungi</taxon>
        <taxon>Dikarya</taxon>
        <taxon>Basidiomycota</taxon>
        <taxon>Agaricomycotina</taxon>
        <taxon>Agaricomycetes</taxon>
        <taxon>Agaricomycetidae</taxon>
        <taxon>Agaricales</taxon>
        <taxon>Agaricineae</taxon>
        <taxon>Strophariaceae</taxon>
        <taxon>Psilocybe</taxon>
    </lineage>
</organism>
<dbReference type="Gene3D" id="3.40.50.300">
    <property type="entry name" value="P-loop containing nucleotide triphosphate hydrolases"/>
    <property type="match status" value="1"/>
</dbReference>
<comment type="caution">
    <text evidence="3">The sequence shown here is derived from an EMBL/GenBank/DDBJ whole genome shotgun (WGS) entry which is preliminary data.</text>
</comment>
<feature type="domain" description="NACHT" evidence="2">
    <location>
        <begin position="120"/>
        <end position="272"/>
    </location>
</feature>
<gene>
    <name evidence="3" type="ORF">D9619_004070</name>
</gene>
<protein>
    <recommendedName>
        <fullName evidence="2">NACHT domain-containing protein</fullName>
    </recommendedName>
</protein>
<dbReference type="EMBL" id="JAACJJ010000014">
    <property type="protein sequence ID" value="KAF5327399.1"/>
    <property type="molecule type" value="Genomic_DNA"/>
</dbReference>
<keyword evidence="4" id="KW-1185">Reference proteome</keyword>
<dbReference type="AlphaFoldDB" id="A0A8H5BQK2"/>
<dbReference type="PANTHER" id="PTHR10039">
    <property type="entry name" value="AMELOGENIN"/>
    <property type="match status" value="1"/>
</dbReference>
<evidence type="ECO:0000313" key="3">
    <source>
        <dbReference type="EMBL" id="KAF5327399.1"/>
    </source>
</evidence>
<keyword evidence="1" id="KW-0677">Repeat</keyword>
<dbReference type="Pfam" id="PF24883">
    <property type="entry name" value="NPHP3_N"/>
    <property type="match status" value="1"/>
</dbReference>
<dbReference type="InterPro" id="IPR027417">
    <property type="entry name" value="P-loop_NTPase"/>
</dbReference>
<dbReference type="OrthoDB" id="206617at2759"/>
<dbReference type="InterPro" id="IPR056884">
    <property type="entry name" value="NPHP3-like_N"/>
</dbReference>